<accession>A0A133V7I4</accession>
<gene>
    <name evidence="1" type="ORF">AKJ43_01845</name>
</gene>
<dbReference type="Proteomes" id="UP000070400">
    <property type="component" value="Unassembled WGS sequence"/>
</dbReference>
<comment type="caution">
    <text evidence="1">The sequence shown here is derived from an EMBL/GenBank/DDBJ whole genome shotgun (WGS) entry which is preliminary data.</text>
</comment>
<dbReference type="AlphaFoldDB" id="A0A133V7I4"/>
<sequence>MKRGISSTIDVLFLALVITIAFSLLLQAVLSGGSNERRDYAARFAQSTLLSFQQTPARELGGFSYSLDLPIERPSERSLDWKTVTQLIAEDIQLNPKLLSDEESAWLVTNREFDQKLTDFLHNALDKFVGDRFGYRFIVQMPKIELSKGTWVYFRKTLGNFDEDSKLVCSECITLNLLLPLGRMAELLSSPYTAAELLENNELSSPLPQSIERTVAVTVTLELWSE</sequence>
<keyword evidence="2" id="KW-1185">Reference proteome</keyword>
<evidence type="ECO:0000313" key="1">
    <source>
        <dbReference type="EMBL" id="KXB02408.1"/>
    </source>
</evidence>
<organism evidence="1 2">
    <name type="scientific">candidate division MSBL1 archaeon SCGC-AAA261D19</name>
    <dbReference type="NCBI Taxonomy" id="1698273"/>
    <lineage>
        <taxon>Archaea</taxon>
        <taxon>Methanobacteriati</taxon>
        <taxon>Methanobacteriota</taxon>
        <taxon>candidate division MSBL1</taxon>
    </lineage>
</organism>
<dbReference type="EMBL" id="LHXX01000016">
    <property type="protein sequence ID" value="KXB02408.1"/>
    <property type="molecule type" value="Genomic_DNA"/>
</dbReference>
<evidence type="ECO:0000313" key="2">
    <source>
        <dbReference type="Proteomes" id="UP000070400"/>
    </source>
</evidence>
<name>A0A133V7I4_9EURY</name>
<protein>
    <submittedName>
        <fullName evidence="1">Uncharacterized protein</fullName>
    </submittedName>
</protein>
<reference evidence="1 2" key="1">
    <citation type="journal article" date="2016" name="Sci. Rep.">
        <title>Metabolic traits of an uncultured archaeal lineage -MSBL1- from brine pools of the Red Sea.</title>
        <authorList>
            <person name="Mwirichia R."/>
            <person name="Alam I."/>
            <person name="Rashid M."/>
            <person name="Vinu M."/>
            <person name="Ba-Alawi W."/>
            <person name="Anthony Kamau A."/>
            <person name="Kamanda Ngugi D."/>
            <person name="Goker M."/>
            <person name="Klenk H.P."/>
            <person name="Bajic V."/>
            <person name="Stingl U."/>
        </authorList>
    </citation>
    <scope>NUCLEOTIDE SEQUENCE [LARGE SCALE GENOMIC DNA]</scope>
    <source>
        <strain evidence="1">SCGC-AAA261D19</strain>
    </source>
</reference>
<proteinExistence type="predicted"/>